<keyword evidence="2 6" id="KW-0812">Transmembrane</keyword>
<evidence type="ECO:0000256" key="1">
    <source>
        <dbReference type="ARBA" id="ARBA00004370"/>
    </source>
</evidence>
<evidence type="ECO:0000259" key="7">
    <source>
        <dbReference type="Pfam" id="PF16165"/>
    </source>
</evidence>
<dbReference type="Pfam" id="PF16165">
    <property type="entry name" value="Ferlin_C"/>
    <property type="match status" value="1"/>
</dbReference>
<evidence type="ECO:0000256" key="2">
    <source>
        <dbReference type="ARBA" id="ARBA00022692"/>
    </source>
</evidence>
<evidence type="ECO:0000313" key="8">
    <source>
        <dbReference type="EMBL" id="MBY32744.1"/>
    </source>
</evidence>
<evidence type="ECO:0000256" key="5">
    <source>
        <dbReference type="ARBA" id="ARBA00023136"/>
    </source>
</evidence>
<keyword evidence="3" id="KW-0677">Repeat</keyword>
<keyword evidence="5 6" id="KW-0472">Membrane</keyword>
<dbReference type="InterPro" id="IPR037721">
    <property type="entry name" value="Ferlin"/>
</dbReference>
<evidence type="ECO:0000256" key="3">
    <source>
        <dbReference type="ARBA" id="ARBA00022737"/>
    </source>
</evidence>
<dbReference type="AlphaFoldDB" id="A0A2S2PTU1"/>
<comment type="subcellular location">
    <subcellularLocation>
        <location evidence="1">Membrane</location>
    </subcellularLocation>
</comment>
<protein>
    <submittedName>
        <fullName evidence="8">Otoferlin</fullName>
    </submittedName>
</protein>
<dbReference type="GO" id="GO:0016020">
    <property type="term" value="C:membrane"/>
    <property type="evidence" value="ECO:0007669"/>
    <property type="project" value="UniProtKB-SubCell"/>
</dbReference>
<dbReference type="EMBL" id="GGMR01020125">
    <property type="protein sequence ID" value="MBY32744.1"/>
    <property type="molecule type" value="Transcribed_RNA"/>
</dbReference>
<feature type="transmembrane region" description="Helical" evidence="6">
    <location>
        <begin position="99"/>
        <end position="119"/>
    </location>
</feature>
<name>A0A2S2PTU1_SCHGA</name>
<gene>
    <name evidence="8" type="primary">OTOF_0</name>
    <name evidence="8" type="ORF">g.32259</name>
</gene>
<sequence>MLKSDGSVPMVNIFKQKRVKGWWPFYVKKENEEMELTGKVEAELHLLTTDEAEKIPAGIGRNEPDPLDKPNRPDASFMWFLNPFKSIRYIIWHNYKWKILKGIIVLAIFLMIILFFYSIPGYSVKKMLGA</sequence>
<evidence type="ECO:0000256" key="6">
    <source>
        <dbReference type="SAM" id="Phobius"/>
    </source>
</evidence>
<proteinExistence type="predicted"/>
<accession>A0A2S2PTU1</accession>
<evidence type="ECO:0000256" key="4">
    <source>
        <dbReference type="ARBA" id="ARBA00022989"/>
    </source>
</evidence>
<dbReference type="InterPro" id="IPR032362">
    <property type="entry name" value="Ferlin_C"/>
</dbReference>
<dbReference type="PANTHER" id="PTHR12546:SF60">
    <property type="entry name" value="MISFIRE, ISOFORM F"/>
    <property type="match status" value="1"/>
</dbReference>
<dbReference type="GO" id="GO:0007009">
    <property type="term" value="P:plasma membrane organization"/>
    <property type="evidence" value="ECO:0007669"/>
    <property type="project" value="TreeGrafter"/>
</dbReference>
<reference evidence="8" key="1">
    <citation type="submission" date="2018-04" db="EMBL/GenBank/DDBJ databases">
        <title>Transcriptome of Schizaphis graminum biotype I.</title>
        <authorList>
            <person name="Scully E.D."/>
            <person name="Geib S.M."/>
            <person name="Palmer N.A."/>
            <person name="Koch K."/>
            <person name="Bradshaw J."/>
            <person name="Heng-Moss T."/>
            <person name="Sarath G."/>
        </authorList>
    </citation>
    <scope>NUCLEOTIDE SEQUENCE</scope>
</reference>
<keyword evidence="4 6" id="KW-1133">Transmembrane helix</keyword>
<organism evidence="8">
    <name type="scientific">Schizaphis graminum</name>
    <name type="common">Green bug aphid</name>
    <dbReference type="NCBI Taxonomy" id="13262"/>
    <lineage>
        <taxon>Eukaryota</taxon>
        <taxon>Metazoa</taxon>
        <taxon>Ecdysozoa</taxon>
        <taxon>Arthropoda</taxon>
        <taxon>Hexapoda</taxon>
        <taxon>Insecta</taxon>
        <taxon>Pterygota</taxon>
        <taxon>Neoptera</taxon>
        <taxon>Paraneoptera</taxon>
        <taxon>Hemiptera</taxon>
        <taxon>Sternorrhyncha</taxon>
        <taxon>Aphidomorpha</taxon>
        <taxon>Aphidoidea</taxon>
        <taxon>Aphididae</taxon>
        <taxon>Aphidini</taxon>
        <taxon>Schizaphis</taxon>
    </lineage>
</organism>
<feature type="domain" description="Ferlin C-terminal" evidence="7">
    <location>
        <begin position="35"/>
        <end position="126"/>
    </location>
</feature>
<dbReference type="PANTHER" id="PTHR12546">
    <property type="entry name" value="FER-1-LIKE"/>
    <property type="match status" value="1"/>
</dbReference>